<sequence length="464" mass="51233">MKDLTTQIAKNIVELEFHDIPKDAIEWAKIRILDVIGCIIAGRRASGSLSVKRFVEEMGGTKESTILGNFGKVPSHYAALVHAIWARSFDFEPIHPYVDGESFPAHISGTTIPVALAMGEAANVTPKEMLCALVIGDDITSRLVAASRFNLELGWDNTGTINAFGACAIAGKLLGLNETELKNAFGLVVNQLGGILQNVYEAVDSFKLPQGLAAQAGIISAKLAQKGFKGAKEPLEGAWGFFKLYCRDPNPSIVLRHLGKRFYSDSVIKPYPCCRANHAAVDCAIEIVKKAGPLQLDEIEYVNVYVPPSVARIFVNRPYGSGEVKQIDAAFNLRYCVAKSLLKGELKIYHFWDNELEDEEVLKLCKLINIIPNEIQNEAISCKLEVILKSGYNLYAQITVPKGDRWHNPLSNEEIIAKFLENLEFGGIGVKRSEKLIEVVSHVEDFSTVSLWMDEINLLMKNGR</sequence>
<comment type="caution">
    <text evidence="4">The sequence shown here is derived from an EMBL/GenBank/DDBJ whole genome shotgun (WGS) entry which is preliminary data.</text>
</comment>
<feature type="domain" description="MmgE/PrpD N-terminal" evidence="2">
    <location>
        <begin position="7"/>
        <end position="252"/>
    </location>
</feature>
<feature type="domain" description="MmgE/PrpD C-terminal" evidence="3">
    <location>
        <begin position="271"/>
        <end position="437"/>
    </location>
</feature>
<dbReference type="InterPro" id="IPR042183">
    <property type="entry name" value="MmgE/PrpD_sf_1"/>
</dbReference>
<dbReference type="Pfam" id="PF19305">
    <property type="entry name" value="MmgE_PrpD_C"/>
    <property type="match status" value="1"/>
</dbReference>
<dbReference type="Gene3D" id="1.10.4100.10">
    <property type="entry name" value="2-methylcitrate dehydratase PrpD"/>
    <property type="match status" value="1"/>
</dbReference>
<dbReference type="InterPro" id="IPR045336">
    <property type="entry name" value="MmgE_PrpD_N"/>
</dbReference>
<evidence type="ECO:0000259" key="2">
    <source>
        <dbReference type="Pfam" id="PF03972"/>
    </source>
</evidence>
<dbReference type="Pfam" id="PF03972">
    <property type="entry name" value="MmgE_PrpD_N"/>
    <property type="match status" value="1"/>
</dbReference>
<name>A0A7C2PLQ5_UNCW3</name>
<dbReference type="InterPro" id="IPR042188">
    <property type="entry name" value="MmgE/PrpD_sf_2"/>
</dbReference>
<protein>
    <submittedName>
        <fullName evidence="4">MmgE/PrpD family protein</fullName>
    </submittedName>
</protein>
<dbReference type="GO" id="GO:0016829">
    <property type="term" value="F:lyase activity"/>
    <property type="evidence" value="ECO:0007669"/>
    <property type="project" value="InterPro"/>
</dbReference>
<gene>
    <name evidence="4" type="ORF">ENQ77_09405</name>
</gene>
<dbReference type="InterPro" id="IPR045337">
    <property type="entry name" value="MmgE_PrpD_C"/>
</dbReference>
<comment type="similarity">
    <text evidence="1">Belongs to the PrpD family.</text>
</comment>
<evidence type="ECO:0000259" key="3">
    <source>
        <dbReference type="Pfam" id="PF19305"/>
    </source>
</evidence>
<dbReference type="AlphaFoldDB" id="A0A7C2PLQ5"/>
<accession>A0A7C2PLQ5</accession>
<dbReference type="EMBL" id="DSOL01000267">
    <property type="protein sequence ID" value="HEN28839.1"/>
    <property type="molecule type" value="Genomic_DNA"/>
</dbReference>
<evidence type="ECO:0000313" key="4">
    <source>
        <dbReference type="EMBL" id="HEN28839.1"/>
    </source>
</evidence>
<dbReference type="Gene3D" id="3.30.1330.120">
    <property type="entry name" value="2-methylcitrate dehydratase PrpD"/>
    <property type="match status" value="1"/>
</dbReference>
<dbReference type="InterPro" id="IPR036148">
    <property type="entry name" value="MmgE/PrpD_sf"/>
</dbReference>
<dbReference type="PANTHER" id="PTHR16943">
    <property type="entry name" value="2-METHYLCITRATE DEHYDRATASE-RELATED"/>
    <property type="match status" value="1"/>
</dbReference>
<dbReference type="PANTHER" id="PTHR16943:SF8">
    <property type="entry name" value="2-METHYLCITRATE DEHYDRATASE"/>
    <property type="match status" value="1"/>
</dbReference>
<organism evidence="4">
    <name type="scientific">candidate division WOR-3 bacterium</name>
    <dbReference type="NCBI Taxonomy" id="2052148"/>
    <lineage>
        <taxon>Bacteria</taxon>
        <taxon>Bacteria division WOR-3</taxon>
    </lineage>
</organism>
<proteinExistence type="inferred from homology"/>
<evidence type="ECO:0000256" key="1">
    <source>
        <dbReference type="ARBA" id="ARBA00006174"/>
    </source>
</evidence>
<dbReference type="SUPFAM" id="SSF103378">
    <property type="entry name" value="2-methylcitrate dehydratase PrpD"/>
    <property type="match status" value="1"/>
</dbReference>
<dbReference type="InterPro" id="IPR005656">
    <property type="entry name" value="MmgE_PrpD"/>
</dbReference>
<reference evidence="4" key="1">
    <citation type="journal article" date="2020" name="mSystems">
        <title>Genome- and Community-Level Interaction Insights into Carbon Utilization and Element Cycling Functions of Hydrothermarchaeota in Hydrothermal Sediment.</title>
        <authorList>
            <person name="Zhou Z."/>
            <person name="Liu Y."/>
            <person name="Xu W."/>
            <person name="Pan J."/>
            <person name="Luo Z.H."/>
            <person name="Li M."/>
        </authorList>
    </citation>
    <scope>NUCLEOTIDE SEQUENCE [LARGE SCALE GENOMIC DNA]</scope>
    <source>
        <strain evidence="4">SpSt-34</strain>
    </source>
</reference>